<evidence type="ECO:0000313" key="1">
    <source>
        <dbReference type="EMBL" id="KAH3662210.1"/>
    </source>
</evidence>
<reference evidence="1" key="1">
    <citation type="journal article" date="2021" name="Open Biol.">
        <title>Shared evolutionary footprints suggest mitochondrial oxidative damage underlies multiple complex I losses in fungi.</title>
        <authorList>
            <person name="Schikora-Tamarit M.A."/>
            <person name="Marcet-Houben M."/>
            <person name="Nosek J."/>
            <person name="Gabaldon T."/>
        </authorList>
    </citation>
    <scope>NUCLEOTIDE SEQUENCE</scope>
    <source>
        <strain evidence="1">CBS6075</strain>
    </source>
</reference>
<dbReference type="GeneID" id="70237422"/>
<reference evidence="1" key="2">
    <citation type="submission" date="2021-01" db="EMBL/GenBank/DDBJ databases">
        <authorList>
            <person name="Schikora-Tamarit M.A."/>
        </authorList>
    </citation>
    <scope>NUCLEOTIDE SEQUENCE</scope>
    <source>
        <strain evidence="1">CBS6075</strain>
    </source>
</reference>
<protein>
    <submittedName>
        <fullName evidence="1">Uncharacterized protein</fullName>
    </submittedName>
</protein>
<organism evidence="1 2">
    <name type="scientific">Ogataea philodendri</name>
    <dbReference type="NCBI Taxonomy" id="1378263"/>
    <lineage>
        <taxon>Eukaryota</taxon>
        <taxon>Fungi</taxon>
        <taxon>Dikarya</taxon>
        <taxon>Ascomycota</taxon>
        <taxon>Saccharomycotina</taxon>
        <taxon>Pichiomycetes</taxon>
        <taxon>Pichiales</taxon>
        <taxon>Pichiaceae</taxon>
        <taxon>Ogataea</taxon>
    </lineage>
</organism>
<keyword evidence="2" id="KW-1185">Reference proteome</keyword>
<dbReference type="AlphaFoldDB" id="A0A9P8T1R6"/>
<name>A0A9P8T1R6_9ASCO</name>
<dbReference type="Proteomes" id="UP000769157">
    <property type="component" value="Unassembled WGS sequence"/>
</dbReference>
<dbReference type="EMBL" id="JAEUBE010000378">
    <property type="protein sequence ID" value="KAH3662210.1"/>
    <property type="molecule type" value="Genomic_DNA"/>
</dbReference>
<comment type="caution">
    <text evidence="1">The sequence shown here is derived from an EMBL/GenBank/DDBJ whole genome shotgun (WGS) entry which is preliminary data.</text>
</comment>
<sequence>MRLRLEDELSRPFALYLDAKESAGESAGEFSFFLFFRNSRTSLFSGGSPGKVPHEVFVVVADDLGDDITGADSFGSLGGQKHACLLHRLVDVVDPLCFVRKIIVRTEIDLVFSQKINRQDPRCVLDHLIHPLAVSQRLVPLLVA</sequence>
<evidence type="ECO:0000313" key="2">
    <source>
        <dbReference type="Proteomes" id="UP000769157"/>
    </source>
</evidence>
<proteinExistence type="predicted"/>
<dbReference type="RefSeq" id="XP_046059299.1">
    <property type="nucleotide sequence ID" value="XM_046206645.1"/>
</dbReference>
<gene>
    <name evidence="1" type="ORF">OGAPHI_005458</name>
</gene>
<accession>A0A9P8T1R6</accession>